<dbReference type="GO" id="GO:0016020">
    <property type="term" value="C:membrane"/>
    <property type="evidence" value="ECO:0007669"/>
    <property type="project" value="UniProtKB-SubCell"/>
</dbReference>
<feature type="transmembrane region" description="Helical" evidence="6">
    <location>
        <begin position="294"/>
        <end position="319"/>
    </location>
</feature>
<evidence type="ECO:0000256" key="3">
    <source>
        <dbReference type="ARBA" id="ARBA00022692"/>
    </source>
</evidence>
<dbReference type="OrthoDB" id="5442866at2"/>
<feature type="transmembrane region" description="Helical" evidence="6">
    <location>
        <begin position="12"/>
        <end position="33"/>
    </location>
</feature>
<organism evidence="8 9">
    <name type="scientific">Helicobacter aurati</name>
    <dbReference type="NCBI Taxonomy" id="137778"/>
    <lineage>
        <taxon>Bacteria</taxon>
        <taxon>Pseudomonadati</taxon>
        <taxon>Campylobacterota</taxon>
        <taxon>Epsilonproteobacteria</taxon>
        <taxon>Campylobacterales</taxon>
        <taxon>Helicobacteraceae</taxon>
        <taxon>Helicobacter</taxon>
    </lineage>
</organism>
<dbReference type="InterPro" id="IPR004841">
    <property type="entry name" value="AA-permease/SLC12A_dom"/>
</dbReference>
<dbReference type="EMBL" id="NXLW01000029">
    <property type="protein sequence ID" value="RDU69410.1"/>
    <property type="molecule type" value="Genomic_DNA"/>
</dbReference>
<feature type="transmembrane region" description="Helical" evidence="6">
    <location>
        <begin position="339"/>
        <end position="368"/>
    </location>
</feature>
<feature type="transmembrane region" description="Helical" evidence="6">
    <location>
        <begin position="429"/>
        <end position="450"/>
    </location>
</feature>
<protein>
    <submittedName>
        <fullName evidence="8">Amino acid permease</fullName>
    </submittedName>
</protein>
<evidence type="ECO:0000256" key="4">
    <source>
        <dbReference type="ARBA" id="ARBA00022989"/>
    </source>
</evidence>
<dbReference type="GO" id="GO:0006865">
    <property type="term" value="P:amino acid transport"/>
    <property type="evidence" value="ECO:0007669"/>
    <property type="project" value="InterPro"/>
</dbReference>
<dbReference type="GO" id="GO:0055085">
    <property type="term" value="P:transmembrane transport"/>
    <property type="evidence" value="ECO:0007669"/>
    <property type="project" value="InterPro"/>
</dbReference>
<name>A0A3D8IWQ5_9HELI</name>
<feature type="domain" description="Amino acid permease/ SLC12A" evidence="7">
    <location>
        <begin position="14"/>
        <end position="455"/>
    </location>
</feature>
<dbReference type="PANTHER" id="PTHR43495">
    <property type="entry name" value="GABA PERMEASE"/>
    <property type="match status" value="1"/>
</dbReference>
<comment type="caution">
    <text evidence="8">The sequence shown here is derived from an EMBL/GenBank/DDBJ whole genome shotgun (WGS) entry which is preliminary data.</text>
</comment>
<dbReference type="RefSeq" id="WP_104762785.1">
    <property type="nucleotide sequence ID" value="NZ_FZPM01000008.1"/>
</dbReference>
<evidence type="ECO:0000256" key="5">
    <source>
        <dbReference type="ARBA" id="ARBA00023136"/>
    </source>
</evidence>
<accession>A0A3D8IWQ5</accession>
<feature type="transmembrane region" description="Helical" evidence="6">
    <location>
        <begin position="90"/>
        <end position="117"/>
    </location>
</feature>
<keyword evidence="2" id="KW-0813">Transport</keyword>
<dbReference type="PANTHER" id="PTHR43495:SF5">
    <property type="entry name" value="GAMMA-AMINOBUTYRIC ACID PERMEASE"/>
    <property type="match status" value="1"/>
</dbReference>
<comment type="subcellular location">
    <subcellularLocation>
        <location evidence="1">Membrane</location>
        <topology evidence="1">Multi-pass membrane protein</topology>
    </subcellularLocation>
</comment>
<feature type="transmembrane region" description="Helical" evidence="6">
    <location>
        <begin position="245"/>
        <end position="262"/>
    </location>
</feature>
<feature type="transmembrane region" description="Helical" evidence="6">
    <location>
        <begin position="45"/>
        <end position="69"/>
    </location>
</feature>
<keyword evidence="4 6" id="KW-1133">Transmembrane helix</keyword>
<evidence type="ECO:0000313" key="9">
    <source>
        <dbReference type="Proteomes" id="UP000256424"/>
    </source>
</evidence>
<gene>
    <name evidence="8" type="ORF">CQA66_08930</name>
</gene>
<evidence type="ECO:0000313" key="8">
    <source>
        <dbReference type="EMBL" id="RDU69410.1"/>
    </source>
</evidence>
<feature type="transmembrane region" description="Helical" evidence="6">
    <location>
        <begin position="157"/>
        <end position="179"/>
    </location>
</feature>
<reference evidence="8 9" key="1">
    <citation type="submission" date="2018-04" db="EMBL/GenBank/DDBJ databases">
        <title>Novel Campyloabacter and Helicobacter Species and Strains.</title>
        <authorList>
            <person name="Mannion A.J."/>
            <person name="Shen Z."/>
            <person name="Fox J.G."/>
        </authorList>
    </citation>
    <scope>NUCLEOTIDE SEQUENCE [LARGE SCALE GENOMIC DNA]</scope>
    <source>
        <strain evidence="8 9">MIT 97-5075</strain>
    </source>
</reference>
<dbReference type="InterPro" id="IPR004840">
    <property type="entry name" value="Amino_acid_permease_CS"/>
</dbReference>
<evidence type="ECO:0000256" key="6">
    <source>
        <dbReference type="SAM" id="Phobius"/>
    </source>
</evidence>
<feature type="transmembrane region" description="Helical" evidence="6">
    <location>
        <begin position="123"/>
        <end position="145"/>
    </location>
</feature>
<sequence length="483" mass="54234">MKNNTFMREIQTRHLIMIAFGGAMGTGLFVGSGGSIHQAGALGTLIAYCVASVIVYSVMLSLGELSSAFPHTGSFGDYAHRFISPSAGYVIFWMYWLNWVATVAVEYTAIALLLNPWFPDVNIYVWVALCAVAIFVLNVFTVKLFAEGEFIVSFIKVFAVMIFLILGSISIIYNIYLHGFSFTFANFYTANNNSWFPNGLTAVFMTILAVNFAFTGTEVIGVAVGETKDPRNAMPKAIRATLMRIIIFFIGSVFIIATFVSSNDARITESPFVTTLQVIRLPFLEGELPYIPDIMRFILVVALFSTANSGLYASTRMVWGLAQKKMYPSIFARLNKKGIPIYALLMTMLFSLLPFFFELGIYICLQFFPELSAYINNKSIEHMMESLITVSGFTMMIVWASISYCQYVFRKQYLASGKKLEDLAYVTPFTPYIQIIGILGCIISMIGVYFDEKERIAIWGTLIYIALCYIVYFATKHKFAKEQ</sequence>
<proteinExistence type="predicted"/>
<feature type="transmembrane region" description="Helical" evidence="6">
    <location>
        <begin position="388"/>
        <end position="409"/>
    </location>
</feature>
<keyword evidence="9" id="KW-1185">Reference proteome</keyword>
<feature type="transmembrane region" description="Helical" evidence="6">
    <location>
        <begin position="456"/>
        <end position="475"/>
    </location>
</feature>
<evidence type="ECO:0000259" key="7">
    <source>
        <dbReference type="Pfam" id="PF00324"/>
    </source>
</evidence>
<dbReference type="PIRSF" id="PIRSF006060">
    <property type="entry name" value="AA_transporter"/>
    <property type="match status" value="1"/>
</dbReference>
<evidence type="ECO:0000256" key="1">
    <source>
        <dbReference type="ARBA" id="ARBA00004141"/>
    </source>
</evidence>
<evidence type="ECO:0000256" key="2">
    <source>
        <dbReference type="ARBA" id="ARBA00022448"/>
    </source>
</evidence>
<dbReference type="Proteomes" id="UP000256424">
    <property type="component" value="Unassembled WGS sequence"/>
</dbReference>
<keyword evidence="3 6" id="KW-0812">Transmembrane</keyword>
<dbReference type="Gene3D" id="1.20.1740.10">
    <property type="entry name" value="Amino acid/polyamine transporter I"/>
    <property type="match status" value="1"/>
</dbReference>
<feature type="transmembrane region" description="Helical" evidence="6">
    <location>
        <begin position="199"/>
        <end position="224"/>
    </location>
</feature>
<dbReference type="AlphaFoldDB" id="A0A3D8IWQ5"/>
<dbReference type="PROSITE" id="PS00218">
    <property type="entry name" value="AMINO_ACID_PERMEASE_1"/>
    <property type="match status" value="1"/>
</dbReference>
<keyword evidence="5 6" id="KW-0472">Membrane</keyword>
<dbReference type="FunFam" id="1.20.1740.10:FF:000001">
    <property type="entry name" value="Amino acid permease"/>
    <property type="match status" value="1"/>
</dbReference>
<dbReference type="Pfam" id="PF00324">
    <property type="entry name" value="AA_permease"/>
    <property type="match status" value="1"/>
</dbReference>